<dbReference type="Proteomes" id="UP001217089">
    <property type="component" value="Unassembled WGS sequence"/>
</dbReference>
<sequence>MAFIEISNFFQSKMLALSALINLFCCLACIASSLMPLWLVLVVNVTFENQLVVQTVDVGIFFMDTQRFINMLMLDKSGRNNVAPRMIVCTATAFILGFRRYTSPPGEMCLAGATTSIAFCLVGAVVCVVLDVFLMPAAPWTWMPLRDLDPNRLNLFRSVESVVPTAISFSYGFYIACFAAALSIGSAVLMWLQACMTCSHTREKRYQMLRQDYDSEPATKPEFKYLKVPHFIYDTSLKHFIKVLMSYVISHWNLFSTTYPDLTTDILI</sequence>
<feature type="transmembrane region" description="Helical" evidence="1">
    <location>
        <begin position="171"/>
        <end position="192"/>
    </location>
</feature>
<evidence type="ECO:0000256" key="1">
    <source>
        <dbReference type="SAM" id="Phobius"/>
    </source>
</evidence>
<protein>
    <submittedName>
        <fullName evidence="2">Uncharacterized protein</fullName>
    </submittedName>
</protein>
<comment type="caution">
    <text evidence="2">The sequence shown here is derived from an EMBL/GenBank/DDBJ whole genome shotgun (WGS) entry which is preliminary data.</text>
</comment>
<keyword evidence="1" id="KW-0812">Transmembrane</keyword>
<feature type="transmembrane region" description="Helical" evidence="1">
    <location>
        <begin position="110"/>
        <end position="135"/>
    </location>
</feature>
<feature type="transmembrane region" description="Helical" evidence="1">
    <location>
        <begin position="82"/>
        <end position="98"/>
    </location>
</feature>
<proteinExistence type="predicted"/>
<keyword evidence="1" id="KW-0472">Membrane</keyword>
<evidence type="ECO:0000313" key="2">
    <source>
        <dbReference type="EMBL" id="KAJ8321641.1"/>
    </source>
</evidence>
<name>A0ABQ9FZP8_TEGGR</name>
<organism evidence="2 3">
    <name type="scientific">Tegillarca granosa</name>
    <name type="common">Malaysian cockle</name>
    <name type="synonym">Anadara granosa</name>
    <dbReference type="NCBI Taxonomy" id="220873"/>
    <lineage>
        <taxon>Eukaryota</taxon>
        <taxon>Metazoa</taxon>
        <taxon>Spiralia</taxon>
        <taxon>Lophotrochozoa</taxon>
        <taxon>Mollusca</taxon>
        <taxon>Bivalvia</taxon>
        <taxon>Autobranchia</taxon>
        <taxon>Pteriomorphia</taxon>
        <taxon>Arcoida</taxon>
        <taxon>Arcoidea</taxon>
        <taxon>Arcidae</taxon>
        <taxon>Tegillarca</taxon>
    </lineage>
</organism>
<reference evidence="2 3" key="1">
    <citation type="submission" date="2022-12" db="EMBL/GenBank/DDBJ databases">
        <title>Chromosome-level genome of Tegillarca granosa.</title>
        <authorList>
            <person name="Kim J."/>
        </authorList>
    </citation>
    <scope>NUCLEOTIDE SEQUENCE [LARGE SCALE GENOMIC DNA]</scope>
    <source>
        <strain evidence="2">Teg-2019</strain>
        <tissue evidence="2">Adductor muscle</tissue>
    </source>
</reference>
<feature type="transmembrane region" description="Helical" evidence="1">
    <location>
        <begin position="20"/>
        <end position="41"/>
    </location>
</feature>
<gene>
    <name evidence="2" type="ORF">KUTeg_000112</name>
</gene>
<keyword evidence="3" id="KW-1185">Reference proteome</keyword>
<accession>A0ABQ9FZP8</accession>
<dbReference type="EMBL" id="JARBDR010000018">
    <property type="protein sequence ID" value="KAJ8321641.1"/>
    <property type="molecule type" value="Genomic_DNA"/>
</dbReference>
<keyword evidence="1" id="KW-1133">Transmembrane helix</keyword>
<evidence type="ECO:0000313" key="3">
    <source>
        <dbReference type="Proteomes" id="UP001217089"/>
    </source>
</evidence>